<dbReference type="EMBL" id="LNQE01000492">
    <property type="protein sequence ID" value="KUG26291.1"/>
    <property type="molecule type" value="Genomic_DNA"/>
</dbReference>
<dbReference type="Pfam" id="PF13432">
    <property type="entry name" value="TPR_16"/>
    <property type="match status" value="1"/>
</dbReference>
<dbReference type="Gene3D" id="1.25.40.10">
    <property type="entry name" value="Tetratricopeptide repeat domain"/>
    <property type="match status" value="1"/>
</dbReference>
<evidence type="ECO:0000256" key="4">
    <source>
        <dbReference type="SAM" id="Phobius"/>
    </source>
</evidence>
<dbReference type="SUPFAM" id="SSF48452">
    <property type="entry name" value="TPR-like"/>
    <property type="match status" value="1"/>
</dbReference>
<keyword evidence="2" id="KW-0802">TPR repeat</keyword>
<organism evidence="5">
    <name type="scientific">hydrocarbon metagenome</name>
    <dbReference type="NCBI Taxonomy" id="938273"/>
    <lineage>
        <taxon>unclassified sequences</taxon>
        <taxon>metagenomes</taxon>
        <taxon>ecological metagenomes</taxon>
    </lineage>
</organism>
<keyword evidence="4" id="KW-0472">Membrane</keyword>
<keyword evidence="4" id="KW-1133">Transmembrane helix</keyword>
<reference evidence="5" key="1">
    <citation type="journal article" date="2015" name="Proc. Natl. Acad. Sci. U.S.A.">
        <title>Networks of energetic and metabolic interactions define dynamics in microbial communities.</title>
        <authorList>
            <person name="Embree M."/>
            <person name="Liu J.K."/>
            <person name="Al-Bassam M.M."/>
            <person name="Zengler K."/>
        </authorList>
    </citation>
    <scope>NUCLEOTIDE SEQUENCE</scope>
</reference>
<feature type="region of interest" description="Disordered" evidence="3">
    <location>
        <begin position="1"/>
        <end position="22"/>
    </location>
</feature>
<dbReference type="PANTHER" id="PTHR44943">
    <property type="entry name" value="CELLULOSE SYNTHASE OPERON PROTEIN C"/>
    <property type="match status" value="1"/>
</dbReference>
<keyword evidence="4" id="KW-0812">Transmembrane</keyword>
<accession>A0A0W8G1C1</accession>
<evidence type="ECO:0000313" key="5">
    <source>
        <dbReference type="EMBL" id="KUG26291.1"/>
    </source>
</evidence>
<proteinExistence type="predicted"/>
<sequence>MPNLKVGKSQERKKSAIKKGKNIQPAVKAEQKSLVINPVKIIYTILILVVLGGIILYLSGIFDQPKISPFTQLPVDEFHRGADLSKLQEINQLREQVTNNPADHQSVLHLAHLLGDSGFKEEAIKWYRQYLKDHGDEADVWVDMGVCYFDMNDFDNAISAMTKGIELNPAHQIAHFNLGIVNYTMNNLEKAVEWWNKAVQLNPTSDIANKARELINNHSNM</sequence>
<dbReference type="InterPro" id="IPR019734">
    <property type="entry name" value="TPR_rpt"/>
</dbReference>
<keyword evidence="1" id="KW-0677">Repeat</keyword>
<feature type="transmembrane region" description="Helical" evidence="4">
    <location>
        <begin position="41"/>
        <end position="62"/>
    </location>
</feature>
<evidence type="ECO:0000256" key="3">
    <source>
        <dbReference type="SAM" id="MobiDB-lite"/>
    </source>
</evidence>
<comment type="caution">
    <text evidence="5">The sequence shown here is derived from an EMBL/GenBank/DDBJ whole genome shotgun (WGS) entry which is preliminary data.</text>
</comment>
<evidence type="ECO:0000256" key="1">
    <source>
        <dbReference type="ARBA" id="ARBA00022737"/>
    </source>
</evidence>
<dbReference type="PROSITE" id="PS50293">
    <property type="entry name" value="TPR_REGION"/>
    <property type="match status" value="1"/>
</dbReference>
<dbReference type="AlphaFoldDB" id="A0A0W8G1C1"/>
<dbReference type="SMART" id="SM00028">
    <property type="entry name" value="TPR"/>
    <property type="match status" value="2"/>
</dbReference>
<name>A0A0W8G1C1_9ZZZZ</name>
<protein>
    <submittedName>
        <fullName evidence="5">Tpr domain containing protein</fullName>
    </submittedName>
</protein>
<dbReference type="PROSITE" id="PS50005">
    <property type="entry name" value="TPR"/>
    <property type="match status" value="2"/>
</dbReference>
<gene>
    <name evidence="5" type="ORF">ASZ90_003881</name>
</gene>
<dbReference type="PANTHER" id="PTHR44943:SF8">
    <property type="entry name" value="TPR REPEAT-CONTAINING PROTEIN MJ0263"/>
    <property type="match status" value="1"/>
</dbReference>
<dbReference type="InterPro" id="IPR051685">
    <property type="entry name" value="Ycf3/AcsC/BcsC/TPR_MFPF"/>
</dbReference>
<evidence type="ECO:0000256" key="2">
    <source>
        <dbReference type="ARBA" id="ARBA00022803"/>
    </source>
</evidence>
<dbReference type="InterPro" id="IPR011990">
    <property type="entry name" value="TPR-like_helical_dom_sf"/>
</dbReference>